<dbReference type="AlphaFoldDB" id="A0A3B0S2I5"/>
<reference evidence="1" key="1">
    <citation type="submission" date="2018-06" db="EMBL/GenBank/DDBJ databases">
        <authorList>
            <person name="Zhirakovskaya E."/>
        </authorList>
    </citation>
    <scope>NUCLEOTIDE SEQUENCE</scope>
</reference>
<name>A0A3B0S2I5_9ZZZZ</name>
<sequence length="36" mass="3854">GHFKPPIGQVFHIDNIVAAHRAMEDNTAGGKIVVLT</sequence>
<gene>
    <name evidence="1" type="ORF">MNBD_ALPHA07-2233</name>
</gene>
<dbReference type="Pfam" id="PF13602">
    <property type="entry name" value="ADH_zinc_N_2"/>
    <property type="match status" value="1"/>
</dbReference>
<dbReference type="EMBL" id="UOEG01000162">
    <property type="protein sequence ID" value="VAV97401.1"/>
    <property type="molecule type" value="Genomic_DNA"/>
</dbReference>
<proteinExistence type="predicted"/>
<dbReference type="Gene3D" id="3.90.180.10">
    <property type="entry name" value="Medium-chain alcohol dehydrogenases, catalytic domain"/>
    <property type="match status" value="1"/>
</dbReference>
<evidence type="ECO:0008006" key="2">
    <source>
        <dbReference type="Google" id="ProtNLM"/>
    </source>
</evidence>
<organism evidence="1">
    <name type="scientific">hydrothermal vent metagenome</name>
    <dbReference type="NCBI Taxonomy" id="652676"/>
    <lineage>
        <taxon>unclassified sequences</taxon>
        <taxon>metagenomes</taxon>
        <taxon>ecological metagenomes</taxon>
    </lineage>
</organism>
<evidence type="ECO:0000313" key="1">
    <source>
        <dbReference type="EMBL" id="VAV97401.1"/>
    </source>
</evidence>
<accession>A0A3B0S2I5</accession>
<feature type="non-terminal residue" evidence="1">
    <location>
        <position position="1"/>
    </location>
</feature>
<protein>
    <recommendedName>
        <fullName evidence="2">NADPH:quinone reductase</fullName>
    </recommendedName>
</protein>